<name>A0A9P0H3B6_NEZVI</name>
<accession>A0A9P0H3B6</accession>
<gene>
    <name evidence="1" type="ORF">NEZAVI_LOCUS2449</name>
</gene>
<evidence type="ECO:0000313" key="2">
    <source>
        <dbReference type="Proteomes" id="UP001152798"/>
    </source>
</evidence>
<proteinExistence type="predicted"/>
<dbReference type="Proteomes" id="UP001152798">
    <property type="component" value="Chromosome 1"/>
</dbReference>
<protein>
    <submittedName>
        <fullName evidence="1">Uncharacterized protein</fullName>
    </submittedName>
</protein>
<keyword evidence="2" id="KW-1185">Reference proteome</keyword>
<sequence>MFSHHWGGKRFGIFVWEKVSRQKYSVGSDQVPWSLPFLTAPVLGAGWSEDERIAALLSVILHLRPDLIFSRPRSSEESQLLVPDVSLRSCSSGQLADVPCLQSNE</sequence>
<organism evidence="1 2">
    <name type="scientific">Nezara viridula</name>
    <name type="common">Southern green stink bug</name>
    <name type="synonym">Cimex viridulus</name>
    <dbReference type="NCBI Taxonomy" id="85310"/>
    <lineage>
        <taxon>Eukaryota</taxon>
        <taxon>Metazoa</taxon>
        <taxon>Ecdysozoa</taxon>
        <taxon>Arthropoda</taxon>
        <taxon>Hexapoda</taxon>
        <taxon>Insecta</taxon>
        <taxon>Pterygota</taxon>
        <taxon>Neoptera</taxon>
        <taxon>Paraneoptera</taxon>
        <taxon>Hemiptera</taxon>
        <taxon>Heteroptera</taxon>
        <taxon>Panheteroptera</taxon>
        <taxon>Pentatomomorpha</taxon>
        <taxon>Pentatomoidea</taxon>
        <taxon>Pentatomidae</taxon>
        <taxon>Pentatominae</taxon>
        <taxon>Nezara</taxon>
    </lineage>
</organism>
<reference evidence="1" key="1">
    <citation type="submission" date="2022-01" db="EMBL/GenBank/DDBJ databases">
        <authorList>
            <person name="King R."/>
        </authorList>
    </citation>
    <scope>NUCLEOTIDE SEQUENCE</scope>
</reference>
<dbReference type="AlphaFoldDB" id="A0A9P0H3B6"/>
<evidence type="ECO:0000313" key="1">
    <source>
        <dbReference type="EMBL" id="CAH1391427.1"/>
    </source>
</evidence>
<dbReference type="EMBL" id="OV725077">
    <property type="protein sequence ID" value="CAH1391427.1"/>
    <property type="molecule type" value="Genomic_DNA"/>
</dbReference>